<sequence length="110" mass="13001">MLNWFVATWSWLPPHGGLLRSRVYVCDIRIIVFWNDTWHVYFYLAVFSNDLFFLVHINTHFPLSFVILLILTHLSLSFHDLLFPAVRYFSSMASFAVYDLYPLCTSMSSQ</sequence>
<dbReference type="Proteomes" id="UP001498398">
    <property type="component" value="Unassembled WGS sequence"/>
</dbReference>
<accession>A0ABR1JK91</accession>
<keyword evidence="1" id="KW-0472">Membrane</keyword>
<evidence type="ECO:0000256" key="1">
    <source>
        <dbReference type="SAM" id="Phobius"/>
    </source>
</evidence>
<protein>
    <submittedName>
        <fullName evidence="2">Uncharacterized protein</fullName>
    </submittedName>
</protein>
<keyword evidence="1" id="KW-1133">Transmembrane helix</keyword>
<keyword evidence="1" id="KW-0812">Transmembrane</keyword>
<proteinExistence type="predicted"/>
<evidence type="ECO:0000313" key="3">
    <source>
        <dbReference type="Proteomes" id="UP001498398"/>
    </source>
</evidence>
<feature type="transmembrane region" description="Helical" evidence="1">
    <location>
        <begin position="63"/>
        <end position="83"/>
    </location>
</feature>
<evidence type="ECO:0000313" key="2">
    <source>
        <dbReference type="EMBL" id="KAK7461844.1"/>
    </source>
</evidence>
<keyword evidence="3" id="KW-1185">Reference proteome</keyword>
<gene>
    <name evidence="2" type="ORF">VKT23_008273</name>
</gene>
<dbReference type="EMBL" id="JBANRG010000012">
    <property type="protein sequence ID" value="KAK7461844.1"/>
    <property type="molecule type" value="Genomic_DNA"/>
</dbReference>
<feature type="transmembrane region" description="Helical" evidence="1">
    <location>
        <begin position="38"/>
        <end position="57"/>
    </location>
</feature>
<name>A0ABR1JK91_9AGAR</name>
<comment type="caution">
    <text evidence="2">The sequence shown here is derived from an EMBL/GenBank/DDBJ whole genome shotgun (WGS) entry which is preliminary data.</text>
</comment>
<organism evidence="2 3">
    <name type="scientific">Marasmiellus scandens</name>
    <dbReference type="NCBI Taxonomy" id="2682957"/>
    <lineage>
        <taxon>Eukaryota</taxon>
        <taxon>Fungi</taxon>
        <taxon>Dikarya</taxon>
        <taxon>Basidiomycota</taxon>
        <taxon>Agaricomycotina</taxon>
        <taxon>Agaricomycetes</taxon>
        <taxon>Agaricomycetidae</taxon>
        <taxon>Agaricales</taxon>
        <taxon>Marasmiineae</taxon>
        <taxon>Omphalotaceae</taxon>
        <taxon>Marasmiellus</taxon>
    </lineage>
</organism>
<reference evidence="2 3" key="1">
    <citation type="submission" date="2024-01" db="EMBL/GenBank/DDBJ databases">
        <title>A draft genome for the cacao thread blight pathogen Marasmiellus scandens.</title>
        <authorList>
            <person name="Baruah I.K."/>
            <person name="Leung J."/>
            <person name="Bukari Y."/>
            <person name="Amoako-Attah I."/>
            <person name="Meinhardt L.W."/>
            <person name="Bailey B.A."/>
            <person name="Cohen S.P."/>
        </authorList>
    </citation>
    <scope>NUCLEOTIDE SEQUENCE [LARGE SCALE GENOMIC DNA]</scope>
    <source>
        <strain evidence="2 3">GH-19</strain>
    </source>
</reference>